<evidence type="ECO:0000313" key="7">
    <source>
        <dbReference type="EMBL" id="KUG05388.1"/>
    </source>
</evidence>
<dbReference type="Pfam" id="PF04542">
    <property type="entry name" value="Sigma70_r2"/>
    <property type="match status" value="1"/>
</dbReference>
<protein>
    <submittedName>
        <fullName evidence="7">Rna polymerase sigma factor sigv</fullName>
    </submittedName>
</protein>
<dbReference type="SUPFAM" id="SSF88946">
    <property type="entry name" value="Sigma2 domain of RNA polymerase sigma factors"/>
    <property type="match status" value="1"/>
</dbReference>
<dbReference type="InterPro" id="IPR013249">
    <property type="entry name" value="RNA_pol_sigma70_r4_t2"/>
</dbReference>
<keyword evidence="4" id="KW-0804">Transcription</keyword>
<name>A0A0W8EA54_9ZZZZ</name>
<evidence type="ECO:0000256" key="4">
    <source>
        <dbReference type="ARBA" id="ARBA00023163"/>
    </source>
</evidence>
<proteinExistence type="inferred from homology"/>
<comment type="similarity">
    <text evidence="1">Belongs to the sigma-70 factor family. ECF subfamily.</text>
</comment>
<dbReference type="InterPro" id="IPR013324">
    <property type="entry name" value="RNA_pol_sigma_r3/r4-like"/>
</dbReference>
<dbReference type="Pfam" id="PF08281">
    <property type="entry name" value="Sigma70_r4_2"/>
    <property type="match status" value="1"/>
</dbReference>
<keyword evidence="3" id="KW-0731">Sigma factor</keyword>
<feature type="domain" description="RNA polymerase sigma-70 region 2" evidence="5">
    <location>
        <begin position="22"/>
        <end position="88"/>
    </location>
</feature>
<dbReference type="AlphaFoldDB" id="A0A0W8EA54"/>
<evidence type="ECO:0000256" key="1">
    <source>
        <dbReference type="ARBA" id="ARBA00010641"/>
    </source>
</evidence>
<dbReference type="InterPro" id="IPR007627">
    <property type="entry name" value="RNA_pol_sigma70_r2"/>
</dbReference>
<accession>A0A0W8EA54</accession>
<dbReference type="NCBIfam" id="TIGR02937">
    <property type="entry name" value="sigma70-ECF"/>
    <property type="match status" value="1"/>
</dbReference>
<dbReference type="PANTHER" id="PTHR43133">
    <property type="entry name" value="RNA POLYMERASE ECF-TYPE SIGMA FACTO"/>
    <property type="match status" value="1"/>
</dbReference>
<evidence type="ECO:0000256" key="2">
    <source>
        <dbReference type="ARBA" id="ARBA00023015"/>
    </source>
</evidence>
<dbReference type="GO" id="GO:0003677">
    <property type="term" value="F:DNA binding"/>
    <property type="evidence" value="ECO:0007669"/>
    <property type="project" value="InterPro"/>
</dbReference>
<gene>
    <name evidence="7" type="ORF">ASZ90_017193</name>
</gene>
<dbReference type="PANTHER" id="PTHR43133:SF60">
    <property type="entry name" value="RNA POLYMERASE SIGMA FACTOR SIGV"/>
    <property type="match status" value="1"/>
</dbReference>
<comment type="caution">
    <text evidence="7">The sequence shown here is derived from an EMBL/GenBank/DDBJ whole genome shotgun (WGS) entry which is preliminary data.</text>
</comment>
<organism evidence="7">
    <name type="scientific">hydrocarbon metagenome</name>
    <dbReference type="NCBI Taxonomy" id="938273"/>
    <lineage>
        <taxon>unclassified sequences</taxon>
        <taxon>metagenomes</taxon>
        <taxon>ecological metagenomes</taxon>
    </lineage>
</organism>
<reference evidence="7" key="1">
    <citation type="journal article" date="2015" name="Proc. Natl. Acad. Sci. U.S.A.">
        <title>Networks of energetic and metabolic interactions define dynamics in microbial communities.</title>
        <authorList>
            <person name="Embree M."/>
            <person name="Liu J.K."/>
            <person name="Al-Bassam M.M."/>
            <person name="Zengler K."/>
        </authorList>
    </citation>
    <scope>NUCLEOTIDE SEQUENCE</scope>
</reference>
<dbReference type="EMBL" id="LNQE01001817">
    <property type="protein sequence ID" value="KUG05388.1"/>
    <property type="molecule type" value="Genomic_DNA"/>
</dbReference>
<dbReference type="InterPro" id="IPR039425">
    <property type="entry name" value="RNA_pol_sigma-70-like"/>
</dbReference>
<keyword evidence="2" id="KW-0805">Transcription regulation</keyword>
<dbReference type="Gene3D" id="1.10.1740.10">
    <property type="match status" value="1"/>
</dbReference>
<dbReference type="GO" id="GO:0006352">
    <property type="term" value="P:DNA-templated transcription initiation"/>
    <property type="evidence" value="ECO:0007669"/>
    <property type="project" value="InterPro"/>
</dbReference>
<feature type="domain" description="RNA polymerase sigma factor 70 region 4 type 2" evidence="6">
    <location>
        <begin position="112"/>
        <end position="163"/>
    </location>
</feature>
<evidence type="ECO:0000259" key="5">
    <source>
        <dbReference type="Pfam" id="PF04542"/>
    </source>
</evidence>
<dbReference type="SUPFAM" id="SSF88659">
    <property type="entry name" value="Sigma3 and sigma4 domains of RNA polymerase sigma factors"/>
    <property type="match status" value="1"/>
</dbReference>
<dbReference type="InterPro" id="IPR013325">
    <property type="entry name" value="RNA_pol_sigma_r2"/>
</dbReference>
<dbReference type="GO" id="GO:0016987">
    <property type="term" value="F:sigma factor activity"/>
    <property type="evidence" value="ECO:0007669"/>
    <property type="project" value="UniProtKB-KW"/>
</dbReference>
<dbReference type="CDD" id="cd06171">
    <property type="entry name" value="Sigma70_r4"/>
    <property type="match status" value="1"/>
</dbReference>
<dbReference type="InterPro" id="IPR036388">
    <property type="entry name" value="WH-like_DNA-bd_sf"/>
</dbReference>
<evidence type="ECO:0000259" key="6">
    <source>
        <dbReference type="Pfam" id="PF08281"/>
    </source>
</evidence>
<dbReference type="InterPro" id="IPR014284">
    <property type="entry name" value="RNA_pol_sigma-70_dom"/>
</dbReference>
<evidence type="ECO:0000256" key="3">
    <source>
        <dbReference type="ARBA" id="ARBA00023082"/>
    </source>
</evidence>
<dbReference type="Gene3D" id="1.10.10.10">
    <property type="entry name" value="Winged helix-like DNA-binding domain superfamily/Winged helix DNA-binding domain"/>
    <property type="match status" value="1"/>
</dbReference>
<sequence>MRNEKGCGMGKDDGYEIVIDFIAENRDSAYRLAYSYVNNKEDALDIIQDSICKALASVKHLKNKERIKPWFYRILVNAAIDLLRKNKKYTSLEVKTLEAAESDPLDNYLKFEIKNALDTLPIKNKTIIMLRFYEDMTLEEIANIMDENINTIKTRLYSSLKKMNIHLQEYDKDVVDKEVLL</sequence>